<dbReference type="STRING" id="243090.RB10042"/>
<keyword evidence="3" id="KW-1185">Reference proteome</keyword>
<sequence length="69" mass="7138">MTLSHQRIDFSSSLAYSSSLISPPGTSVVGSSVGGATTVLPESSQPTTTPISKQPEKNKANVFLVIVCT</sequence>
<dbReference type="EMBL" id="BX294150">
    <property type="protein sequence ID" value="CAD76597.1"/>
    <property type="molecule type" value="Genomic_DNA"/>
</dbReference>
<dbReference type="EnsemblBacteria" id="CAD76597">
    <property type="protein sequence ID" value="CAD76597"/>
    <property type="gene ID" value="RB10042"/>
</dbReference>
<feature type="compositionally biased region" description="Polar residues" evidence="1">
    <location>
        <begin position="40"/>
        <end position="52"/>
    </location>
</feature>
<dbReference type="AlphaFoldDB" id="Q7UKN5"/>
<gene>
    <name evidence="2" type="ordered locus">RB10042</name>
</gene>
<accession>Q7UKN5</accession>
<reference evidence="2 3" key="1">
    <citation type="journal article" date="2003" name="Proc. Natl. Acad. Sci. U.S.A.">
        <title>Complete genome sequence of the marine planctomycete Pirellula sp. strain 1.</title>
        <authorList>
            <person name="Gloeckner F.O."/>
            <person name="Kube M."/>
            <person name="Bauer M."/>
            <person name="Teeling H."/>
            <person name="Lombardot T."/>
            <person name="Ludwig W."/>
            <person name="Gade D."/>
            <person name="Beck A."/>
            <person name="Borzym K."/>
            <person name="Heitmann K."/>
            <person name="Rabus R."/>
            <person name="Schlesner H."/>
            <person name="Amann R."/>
            <person name="Reinhardt R."/>
        </authorList>
    </citation>
    <scope>NUCLEOTIDE SEQUENCE [LARGE SCALE GENOMIC DNA]</scope>
    <source>
        <strain evidence="3">DSM 10527 / NCIMB 13988 / SH1</strain>
    </source>
</reference>
<feature type="region of interest" description="Disordered" evidence="1">
    <location>
        <begin position="31"/>
        <end position="54"/>
    </location>
</feature>
<protein>
    <submittedName>
        <fullName evidence="2">Uncharacterized protein</fullName>
    </submittedName>
</protein>
<evidence type="ECO:0000313" key="2">
    <source>
        <dbReference type="EMBL" id="CAD76597.1"/>
    </source>
</evidence>
<dbReference type="InParanoid" id="Q7UKN5"/>
<dbReference type="HOGENOM" id="CLU_2773157_0_0_0"/>
<dbReference type="KEGG" id="rba:RB10042"/>
<proteinExistence type="predicted"/>
<evidence type="ECO:0000313" key="3">
    <source>
        <dbReference type="Proteomes" id="UP000001025"/>
    </source>
</evidence>
<evidence type="ECO:0000256" key="1">
    <source>
        <dbReference type="SAM" id="MobiDB-lite"/>
    </source>
</evidence>
<name>Q7UKN5_RHOBA</name>
<dbReference type="Proteomes" id="UP000001025">
    <property type="component" value="Chromosome"/>
</dbReference>
<organism evidence="2 3">
    <name type="scientific">Rhodopirellula baltica (strain DSM 10527 / NCIMB 13988 / SH1)</name>
    <dbReference type="NCBI Taxonomy" id="243090"/>
    <lineage>
        <taxon>Bacteria</taxon>
        <taxon>Pseudomonadati</taxon>
        <taxon>Planctomycetota</taxon>
        <taxon>Planctomycetia</taxon>
        <taxon>Pirellulales</taxon>
        <taxon>Pirellulaceae</taxon>
        <taxon>Rhodopirellula</taxon>
    </lineage>
</organism>